<dbReference type="InterPro" id="IPR003603">
    <property type="entry name" value="U2A'_phosphoprotein32A_C"/>
</dbReference>
<sequence length="435" mass="49437">MGKKINEELLRQRAEHNDGELSTLKEITLHQFDLEKIENLDVYCRHLQILFLQNNLIPKLENLNKLKELSYLNMAINNVTKLEGLEGCESLSKLDLTLNFIEDPLDVESLAKNELLRELYLVGNPCSQQPGYREFVITALPQLISLDGREIERSERIQARQVFDGIRARFIEDREKRLNAVEETPVVVVEPEALEDLGDLSKEEILEKKKQEFQKKPVPYTPAARVEAARDIEQFNEKEPPKPDPLRPIKAPLKLFTDDGTPLQKNQGKWNFHVSNTNQTLALHLELPKLMDTSLIDVDVHSTYVTVTVKGKVFQLVLDEEVESEGVLCERSRLTGELVITMIKAGHKDVDVRRIRVLDEGKISKSAEPVKKLSRYQEMVTGAAVDYRNIVSEAAVKPSKPIQQHSASKIVERKGAIAQAAEPDFEDDPDVPPLY</sequence>
<reference evidence="11 12" key="1">
    <citation type="journal article" date="2019" name="Sci. Rep.">
        <title>Comparative genomics of chytrid fungi reveal insights into the obligate biotrophic and pathogenic lifestyle of Synchytrium endobioticum.</title>
        <authorList>
            <person name="van de Vossenberg B.T.L.H."/>
            <person name="Warris S."/>
            <person name="Nguyen H.D.T."/>
            <person name="van Gent-Pelzer M.P.E."/>
            <person name="Joly D.L."/>
            <person name="van de Geest H.C."/>
            <person name="Bonants P.J.M."/>
            <person name="Smith D.S."/>
            <person name="Levesque C.A."/>
            <person name="van der Lee T.A.J."/>
        </authorList>
    </citation>
    <scope>NUCLEOTIDE SEQUENCE [LARGE SCALE GENOMIC DNA]</scope>
    <source>
        <strain evidence="11 12">JEL517</strain>
    </source>
</reference>
<evidence type="ECO:0000256" key="5">
    <source>
        <dbReference type="ARBA" id="ARBA00022737"/>
    </source>
</evidence>
<dbReference type="FunFam" id="3.80.10.10:FF:000052">
    <property type="entry name" value="Leucine rich repeat containing 6"/>
    <property type="match status" value="1"/>
</dbReference>
<dbReference type="Pfam" id="PF23602">
    <property type="entry name" value="CS_DNAAF11_C"/>
    <property type="match status" value="1"/>
</dbReference>
<keyword evidence="12" id="KW-1185">Reference proteome</keyword>
<dbReference type="GeneID" id="42003244"/>
<dbReference type="EMBL" id="QEAO01000007">
    <property type="protein sequence ID" value="TPX35695.1"/>
    <property type="molecule type" value="Genomic_DNA"/>
</dbReference>
<evidence type="ECO:0000313" key="11">
    <source>
        <dbReference type="EMBL" id="TPX35695.1"/>
    </source>
</evidence>
<dbReference type="SUPFAM" id="SSF52058">
    <property type="entry name" value="L domain-like"/>
    <property type="match status" value="1"/>
</dbReference>
<dbReference type="Gene3D" id="3.80.10.10">
    <property type="entry name" value="Ribonuclease Inhibitor"/>
    <property type="match status" value="1"/>
</dbReference>
<dbReference type="GO" id="GO:0036158">
    <property type="term" value="P:outer dynein arm assembly"/>
    <property type="evidence" value="ECO:0007669"/>
    <property type="project" value="TreeGrafter"/>
</dbReference>
<organism evidence="11 12">
    <name type="scientific">Synchytrium microbalum</name>
    <dbReference type="NCBI Taxonomy" id="1806994"/>
    <lineage>
        <taxon>Eukaryota</taxon>
        <taxon>Fungi</taxon>
        <taxon>Fungi incertae sedis</taxon>
        <taxon>Chytridiomycota</taxon>
        <taxon>Chytridiomycota incertae sedis</taxon>
        <taxon>Chytridiomycetes</taxon>
        <taxon>Synchytriales</taxon>
        <taxon>Synchytriaceae</taxon>
        <taxon>Synchytrium</taxon>
    </lineage>
</organism>
<keyword evidence="8" id="KW-0966">Cell projection</keyword>
<evidence type="ECO:0000256" key="8">
    <source>
        <dbReference type="ARBA" id="ARBA00023273"/>
    </source>
</evidence>
<keyword evidence="6" id="KW-0175">Coiled coil</keyword>
<feature type="domain" description="U2A'/phosphoprotein 32 family A C-terminal" evidence="10">
    <location>
        <begin position="129"/>
        <end position="147"/>
    </location>
</feature>
<gene>
    <name evidence="11" type="ORF">SmJEL517_g02019</name>
</gene>
<evidence type="ECO:0000259" key="10">
    <source>
        <dbReference type="SMART" id="SM00446"/>
    </source>
</evidence>
<dbReference type="InterPro" id="IPR001611">
    <property type="entry name" value="Leu-rich_rpt"/>
</dbReference>
<dbReference type="GO" id="GO:0005737">
    <property type="term" value="C:cytoplasm"/>
    <property type="evidence" value="ECO:0007669"/>
    <property type="project" value="UniProtKB-SubCell"/>
</dbReference>
<dbReference type="Proteomes" id="UP000319731">
    <property type="component" value="Unassembled WGS sequence"/>
</dbReference>
<evidence type="ECO:0000256" key="2">
    <source>
        <dbReference type="ARBA" id="ARBA00004496"/>
    </source>
</evidence>
<evidence type="ECO:0000256" key="6">
    <source>
        <dbReference type="ARBA" id="ARBA00023054"/>
    </source>
</evidence>
<dbReference type="AlphaFoldDB" id="A0A507CDQ4"/>
<dbReference type="SMART" id="SM00446">
    <property type="entry name" value="LRRcap"/>
    <property type="match status" value="1"/>
</dbReference>
<name>A0A507CDQ4_9FUNG</name>
<dbReference type="InterPro" id="IPR056496">
    <property type="entry name" value="CS_DNAAF11_C"/>
</dbReference>
<protein>
    <recommendedName>
        <fullName evidence="10">U2A'/phosphoprotein 32 family A C-terminal domain-containing protein</fullName>
    </recommendedName>
</protein>
<proteinExistence type="inferred from homology"/>
<dbReference type="PANTHER" id="PTHR18849">
    <property type="entry name" value="LEUCINE RICH REPEAT PROTEIN"/>
    <property type="match status" value="1"/>
</dbReference>
<evidence type="ECO:0000313" key="12">
    <source>
        <dbReference type="Proteomes" id="UP000319731"/>
    </source>
</evidence>
<accession>A0A507CDQ4</accession>
<comment type="caution">
    <text evidence="11">The sequence shown here is derived from an EMBL/GenBank/DDBJ whole genome shotgun (WGS) entry which is preliminary data.</text>
</comment>
<dbReference type="STRING" id="1806994.A0A507CDQ4"/>
<keyword evidence="5" id="KW-0677">Repeat</keyword>
<dbReference type="RefSeq" id="XP_031026127.1">
    <property type="nucleotide sequence ID" value="XM_031167947.1"/>
</dbReference>
<evidence type="ECO:0000256" key="4">
    <source>
        <dbReference type="ARBA" id="ARBA00022614"/>
    </source>
</evidence>
<evidence type="ECO:0000256" key="1">
    <source>
        <dbReference type="ARBA" id="ARBA00004138"/>
    </source>
</evidence>
<keyword evidence="7" id="KW-0969">Cilium</keyword>
<dbReference type="Pfam" id="PF14580">
    <property type="entry name" value="LRR_9"/>
    <property type="match status" value="1"/>
</dbReference>
<dbReference type="GO" id="GO:0005929">
    <property type="term" value="C:cilium"/>
    <property type="evidence" value="ECO:0007669"/>
    <property type="project" value="UniProtKB-SubCell"/>
</dbReference>
<comment type="subcellular location">
    <subcellularLocation>
        <location evidence="1">Cell projection</location>
        <location evidence="1">Cilium</location>
    </subcellularLocation>
    <subcellularLocation>
        <location evidence="2">Cytoplasm</location>
    </subcellularLocation>
</comment>
<dbReference type="SMART" id="SM00365">
    <property type="entry name" value="LRR_SD22"/>
    <property type="match status" value="3"/>
</dbReference>
<evidence type="ECO:0000256" key="7">
    <source>
        <dbReference type="ARBA" id="ARBA00023069"/>
    </source>
</evidence>
<evidence type="ECO:0000256" key="9">
    <source>
        <dbReference type="ARBA" id="ARBA00049982"/>
    </source>
</evidence>
<keyword evidence="3" id="KW-0963">Cytoplasm</keyword>
<comment type="similarity">
    <text evidence="9">Belongs to the tilB family.</text>
</comment>
<evidence type="ECO:0000256" key="3">
    <source>
        <dbReference type="ARBA" id="ARBA00022490"/>
    </source>
</evidence>
<keyword evidence="4" id="KW-0433">Leucine-rich repeat</keyword>
<dbReference type="InterPro" id="IPR032675">
    <property type="entry name" value="LRR_dom_sf"/>
</dbReference>
<dbReference type="PROSITE" id="PS51450">
    <property type="entry name" value="LRR"/>
    <property type="match status" value="1"/>
</dbReference>
<dbReference type="PANTHER" id="PTHR18849:SF0">
    <property type="entry name" value="CILIA- AND FLAGELLA-ASSOCIATED PROTEIN 410-RELATED"/>
    <property type="match status" value="1"/>
</dbReference>
<dbReference type="OrthoDB" id="10250990at2759"/>